<evidence type="ECO:0000313" key="1">
    <source>
        <dbReference type="EMBL" id="QIN81130.1"/>
    </source>
</evidence>
<evidence type="ECO:0000313" key="2">
    <source>
        <dbReference type="Proteomes" id="UP000502706"/>
    </source>
</evidence>
<name>A0A6G8Q3X2_9ACTN</name>
<keyword evidence="2" id="KW-1185">Reference proteome</keyword>
<dbReference type="EMBL" id="CP045122">
    <property type="protein sequence ID" value="QIN81130.1"/>
    <property type="molecule type" value="Genomic_DNA"/>
</dbReference>
<geneLocation type="plasmid" evidence="1 2">
    <name>unnamed1</name>
</geneLocation>
<dbReference type="KEGG" id="rmar:GBA65_22110"/>
<dbReference type="RefSeq" id="WP_166398844.1">
    <property type="nucleotide sequence ID" value="NZ_CP045122.1"/>
</dbReference>
<reference evidence="1 2" key="1">
    <citation type="submission" date="2019-10" db="EMBL/GenBank/DDBJ databases">
        <title>Rubrobacter sp nov SCSIO 52915 isolated from a deep-sea sediment in the South China Sea.</title>
        <authorList>
            <person name="Chen R.W."/>
        </authorList>
    </citation>
    <scope>NUCLEOTIDE SEQUENCE [LARGE SCALE GENOMIC DNA]</scope>
    <source>
        <strain evidence="1 2">SCSIO 52915</strain>
        <plasmid evidence="1 2">unnamed1</plasmid>
    </source>
</reference>
<gene>
    <name evidence="1" type="ORF">GBA65_22110</name>
</gene>
<dbReference type="AlphaFoldDB" id="A0A6G8Q3X2"/>
<dbReference type="Proteomes" id="UP000502706">
    <property type="component" value="Plasmid unnamed1"/>
</dbReference>
<protein>
    <submittedName>
        <fullName evidence="1">Uncharacterized protein</fullName>
    </submittedName>
</protein>
<sequence length="142" mass="15769">MTYDVSYWARVEPGGEDPRSIERTWNGIDPLTSSVGYAVILACGVLQADEGENGNDDRDQMLGILAGLSGTFPKAVFRLVSEGEDLGDWPKVAYFHNARYYELPLLIPEFDDFMLRPLPGTREELVQQAEDEERFGGPNPGA</sequence>
<keyword evidence="1" id="KW-0614">Plasmid</keyword>
<accession>A0A6G8Q3X2</accession>
<proteinExistence type="predicted"/>
<organism evidence="1 2">
    <name type="scientific">Rubrobacter marinus</name>
    <dbReference type="NCBI Taxonomy" id="2653852"/>
    <lineage>
        <taxon>Bacteria</taxon>
        <taxon>Bacillati</taxon>
        <taxon>Actinomycetota</taxon>
        <taxon>Rubrobacteria</taxon>
        <taxon>Rubrobacterales</taxon>
        <taxon>Rubrobacteraceae</taxon>
        <taxon>Rubrobacter</taxon>
    </lineage>
</organism>